<sequence length="108" mass="11899">MPKLSELAELRSGNRETWHYNISWKSRGFGGRLGAAHFVDVPFSFYALTLGQAKASIGDAPPPSLAEAMHSAWASFAKTGDPGWQVYDLTTVADPEKATRTLWKDIVF</sequence>
<dbReference type="Gene3D" id="3.40.50.1820">
    <property type="entry name" value="alpha/beta hydrolase"/>
    <property type="match status" value="1"/>
</dbReference>
<proteinExistence type="predicted"/>
<evidence type="ECO:0000313" key="1">
    <source>
        <dbReference type="EMBL" id="MDL2406966.1"/>
    </source>
</evidence>
<comment type="caution">
    <text evidence="1">The sequence shown here is derived from an EMBL/GenBank/DDBJ whole genome shotgun (WGS) entry which is preliminary data.</text>
</comment>
<evidence type="ECO:0000313" key="2">
    <source>
        <dbReference type="Proteomes" id="UP001172630"/>
    </source>
</evidence>
<protein>
    <recommendedName>
        <fullName evidence="3">Carboxylesterase type B domain-containing protein</fullName>
    </recommendedName>
</protein>
<dbReference type="Proteomes" id="UP001172630">
    <property type="component" value="Unassembled WGS sequence"/>
</dbReference>
<accession>A0ABT7KEB2</accession>
<reference evidence="1" key="1">
    <citation type="submission" date="2023-06" db="EMBL/GenBank/DDBJ databases">
        <title>Phylogenetic Diversity of Rhizobium strains.</title>
        <authorList>
            <person name="Moura F.T."/>
            <person name="Helene L.C.F."/>
            <person name="Hungria M."/>
        </authorList>
    </citation>
    <scope>NUCLEOTIDE SEQUENCE</scope>
    <source>
        <strain evidence="1">CCGE524</strain>
    </source>
</reference>
<dbReference type="InterPro" id="IPR029058">
    <property type="entry name" value="AB_hydrolase_fold"/>
</dbReference>
<organism evidence="1 2">
    <name type="scientific">Rhizobium calliandrae</name>
    <dbReference type="NCBI Taxonomy" id="1312182"/>
    <lineage>
        <taxon>Bacteria</taxon>
        <taxon>Pseudomonadati</taxon>
        <taxon>Pseudomonadota</taxon>
        <taxon>Alphaproteobacteria</taxon>
        <taxon>Hyphomicrobiales</taxon>
        <taxon>Rhizobiaceae</taxon>
        <taxon>Rhizobium/Agrobacterium group</taxon>
        <taxon>Rhizobium</taxon>
    </lineage>
</organism>
<keyword evidence="2" id="KW-1185">Reference proteome</keyword>
<dbReference type="SUPFAM" id="SSF53474">
    <property type="entry name" value="alpha/beta-Hydrolases"/>
    <property type="match status" value="1"/>
</dbReference>
<evidence type="ECO:0008006" key="3">
    <source>
        <dbReference type="Google" id="ProtNLM"/>
    </source>
</evidence>
<gene>
    <name evidence="1" type="ORF">PY650_15100</name>
</gene>
<name>A0ABT7KEB2_9HYPH</name>
<dbReference type="EMBL" id="JARFYN010000017">
    <property type="protein sequence ID" value="MDL2406966.1"/>
    <property type="molecule type" value="Genomic_DNA"/>
</dbReference>
<dbReference type="RefSeq" id="WP_285880151.1">
    <property type="nucleotide sequence ID" value="NZ_JARFYN010000017.1"/>
</dbReference>